<protein>
    <submittedName>
        <fullName evidence="4">Fumarate hydratase class I, anaerobic</fullName>
        <ecNumber evidence="4">4.2.1.2</ecNumber>
    </submittedName>
</protein>
<reference evidence="4" key="1">
    <citation type="submission" date="2019-08" db="EMBL/GenBank/DDBJ databases">
        <authorList>
            <person name="Kucharzyk K."/>
            <person name="Murdoch R.W."/>
            <person name="Higgins S."/>
            <person name="Loffler F."/>
        </authorList>
    </citation>
    <scope>NUCLEOTIDE SEQUENCE</scope>
</reference>
<feature type="domain" description="Fe-S hydro-lyase tartrate dehydratase beta-type catalytic" evidence="3">
    <location>
        <begin position="6"/>
        <end position="174"/>
    </location>
</feature>
<evidence type="ECO:0000256" key="2">
    <source>
        <dbReference type="ARBA" id="ARBA00023239"/>
    </source>
</evidence>
<evidence type="ECO:0000313" key="4">
    <source>
        <dbReference type="EMBL" id="MPL66815.1"/>
    </source>
</evidence>
<proteinExistence type="inferred from homology"/>
<dbReference type="SUPFAM" id="SSF117457">
    <property type="entry name" value="FumA C-terminal domain-like"/>
    <property type="match status" value="1"/>
</dbReference>
<dbReference type="EC" id="4.2.1.2" evidence="4"/>
<evidence type="ECO:0000259" key="3">
    <source>
        <dbReference type="Pfam" id="PF05683"/>
    </source>
</evidence>
<dbReference type="Gene3D" id="3.20.130.10">
    <property type="entry name" value="Fe-S hydro-lyase, tartrate dehydratase beta-type, catalytic domain"/>
    <property type="match status" value="1"/>
</dbReference>
<dbReference type="NCBIfam" id="NF005310">
    <property type="entry name" value="PRK06842.1"/>
    <property type="match status" value="1"/>
</dbReference>
<dbReference type="EMBL" id="VSSQ01000034">
    <property type="protein sequence ID" value="MPL66815.1"/>
    <property type="molecule type" value="Genomic_DNA"/>
</dbReference>
<sequence length="186" mass="19897">MSEHYLTTPLSDEAVEQLRIGDTVYLTGVIYTGRDAAHKRLVDALDAGQPLPFDPKGAVIYYVGPSPAIPGYAIGAAGPTTSYRMDSYAPRLMEQGLKGMIGKGMRSVDVKKSMVEHKAVYLGATGGAGALLSVRIKEARVIAYDDLGPEAIRELVVENFPVIVINDCRGGDQYAVPKLEEALGQA</sequence>
<dbReference type="Pfam" id="PF05683">
    <property type="entry name" value="Fumerase_C"/>
    <property type="match status" value="1"/>
</dbReference>
<dbReference type="AlphaFoldDB" id="A0A644TII1"/>
<accession>A0A644TII1</accession>
<dbReference type="InterPro" id="IPR036660">
    <property type="entry name" value="Fe-S_hydroAse_TtdB_cat_sf"/>
</dbReference>
<dbReference type="PANTHER" id="PTHR43351:SF2">
    <property type="entry name" value="L(+)-TARTRATE DEHYDRATASE SUBUNIT BETA-RELATED"/>
    <property type="match status" value="1"/>
</dbReference>
<comment type="caution">
    <text evidence="4">The sequence shown here is derived from an EMBL/GenBank/DDBJ whole genome shotgun (WGS) entry which is preliminary data.</text>
</comment>
<comment type="similarity">
    <text evidence="1">Belongs to the class-I fumarase family.</text>
</comment>
<name>A0A644TII1_9ZZZZ</name>
<evidence type="ECO:0000256" key="1">
    <source>
        <dbReference type="ARBA" id="ARBA00008876"/>
    </source>
</evidence>
<gene>
    <name evidence="4" type="primary">fumB_4</name>
    <name evidence="4" type="ORF">SDC9_12503</name>
</gene>
<dbReference type="PANTHER" id="PTHR43351">
    <property type="entry name" value="L(+)-TARTRATE DEHYDRATASE SUBUNIT BETA"/>
    <property type="match status" value="1"/>
</dbReference>
<dbReference type="NCBIfam" id="TIGR00723">
    <property type="entry name" value="ttdB_fumA_fumB"/>
    <property type="match status" value="1"/>
</dbReference>
<dbReference type="InterPro" id="IPR004647">
    <property type="entry name" value="Fe-S_hydro-lyase_TtdB-typ_cat"/>
</dbReference>
<keyword evidence="2 4" id="KW-0456">Lyase</keyword>
<organism evidence="4">
    <name type="scientific">bioreactor metagenome</name>
    <dbReference type="NCBI Taxonomy" id="1076179"/>
    <lineage>
        <taxon>unclassified sequences</taxon>
        <taxon>metagenomes</taxon>
        <taxon>ecological metagenomes</taxon>
    </lineage>
</organism>
<dbReference type="GO" id="GO:0004333">
    <property type="term" value="F:fumarate hydratase activity"/>
    <property type="evidence" value="ECO:0007669"/>
    <property type="project" value="UniProtKB-EC"/>
</dbReference>